<dbReference type="AlphaFoldDB" id="A0A1M2V2C2"/>
<comment type="caution">
    <text evidence="2">The sequence shown here is derived from an EMBL/GenBank/DDBJ whole genome shotgun (WGS) entry which is preliminary data.</text>
</comment>
<protein>
    <submittedName>
        <fullName evidence="2">Uncharacterized protein</fullName>
    </submittedName>
</protein>
<reference evidence="2 3" key="1">
    <citation type="submission" date="2016-10" db="EMBL/GenBank/DDBJ databases">
        <title>Genome sequence of the basidiomycete white-rot fungus Trametes pubescens.</title>
        <authorList>
            <person name="Makela M.R."/>
            <person name="Granchi Z."/>
            <person name="Peng M."/>
            <person name="De Vries R.P."/>
            <person name="Grigoriev I."/>
            <person name="Riley R."/>
            <person name="Hilden K."/>
        </authorList>
    </citation>
    <scope>NUCLEOTIDE SEQUENCE [LARGE SCALE GENOMIC DNA]</scope>
    <source>
        <strain evidence="2 3">FBCC735</strain>
    </source>
</reference>
<sequence>MVNATPKPPAGSLPTHPSFLVQARSRLSFKLRRKVSKPVPGKPTSEERVFHDLTSATSPQQHAGDAEDPSAEPVKVPSPLIASLVPLPFAQQRRDIRERREGFEMSGGSPTPFAIRAQTLLPLNVAFEREDIRRRHERFESPKTISHTSILSTTPVAGADTFGLGLGLSPDRTARRSAALSISASHPQAGHSCSIDSAPSIYSPTRNYIDPSAIDQSTAAEESWSYDSLVAVYSSENSCSDDCSGDAGNVQMMLENLTSSSFDEESFIRMAEDCVGW</sequence>
<gene>
    <name evidence="2" type="ORF">TRAPUB_7798</name>
</gene>
<name>A0A1M2V2C2_TRAPU</name>
<dbReference type="OrthoDB" id="2754366at2759"/>
<dbReference type="Proteomes" id="UP000184267">
    <property type="component" value="Unassembled WGS sequence"/>
</dbReference>
<evidence type="ECO:0000256" key="1">
    <source>
        <dbReference type="SAM" id="MobiDB-lite"/>
    </source>
</evidence>
<accession>A0A1M2V2C2</accession>
<dbReference type="OMA" id="HERFESP"/>
<organism evidence="2 3">
    <name type="scientific">Trametes pubescens</name>
    <name type="common">White-rot fungus</name>
    <dbReference type="NCBI Taxonomy" id="154538"/>
    <lineage>
        <taxon>Eukaryota</taxon>
        <taxon>Fungi</taxon>
        <taxon>Dikarya</taxon>
        <taxon>Basidiomycota</taxon>
        <taxon>Agaricomycotina</taxon>
        <taxon>Agaricomycetes</taxon>
        <taxon>Polyporales</taxon>
        <taxon>Polyporaceae</taxon>
        <taxon>Trametes</taxon>
    </lineage>
</organism>
<feature type="region of interest" description="Disordered" evidence="1">
    <location>
        <begin position="31"/>
        <end position="75"/>
    </location>
</feature>
<proteinExistence type="predicted"/>
<evidence type="ECO:0000313" key="2">
    <source>
        <dbReference type="EMBL" id="OJT01742.1"/>
    </source>
</evidence>
<evidence type="ECO:0000313" key="3">
    <source>
        <dbReference type="Proteomes" id="UP000184267"/>
    </source>
</evidence>
<keyword evidence="3" id="KW-1185">Reference proteome</keyword>
<dbReference type="EMBL" id="MNAD01001723">
    <property type="protein sequence ID" value="OJT01742.1"/>
    <property type="molecule type" value="Genomic_DNA"/>
</dbReference>